<reference evidence="4 5" key="1">
    <citation type="journal article" date="2009" name="Nature">
        <title>The Sorghum bicolor genome and the diversification of grasses.</title>
        <authorList>
            <person name="Paterson A.H."/>
            <person name="Bowers J.E."/>
            <person name="Bruggmann R."/>
            <person name="Dubchak I."/>
            <person name="Grimwood J."/>
            <person name="Gundlach H."/>
            <person name="Haberer G."/>
            <person name="Hellsten U."/>
            <person name="Mitros T."/>
            <person name="Poliakov A."/>
            <person name="Schmutz J."/>
            <person name="Spannagl M."/>
            <person name="Tang H."/>
            <person name="Wang X."/>
            <person name="Wicker T."/>
            <person name="Bharti A.K."/>
            <person name="Chapman J."/>
            <person name="Feltus F.A."/>
            <person name="Gowik U."/>
            <person name="Grigoriev I.V."/>
            <person name="Lyons E."/>
            <person name="Maher C.A."/>
            <person name="Martis M."/>
            <person name="Narechania A."/>
            <person name="Otillar R.P."/>
            <person name="Penning B.W."/>
            <person name="Salamov A.A."/>
            <person name="Wang Y."/>
            <person name="Zhang L."/>
            <person name="Carpita N.C."/>
            <person name="Freeling M."/>
            <person name="Gingle A.R."/>
            <person name="Hash C.T."/>
            <person name="Keller B."/>
            <person name="Klein P."/>
            <person name="Kresovich S."/>
            <person name="McCann M.C."/>
            <person name="Ming R."/>
            <person name="Peterson D.G."/>
            <person name="Mehboob-ur-Rahman"/>
            <person name="Ware D."/>
            <person name="Westhoff P."/>
            <person name="Mayer K.F."/>
            <person name="Messing J."/>
            <person name="Rokhsar D.S."/>
        </authorList>
    </citation>
    <scope>NUCLEOTIDE SEQUENCE [LARGE SCALE GENOMIC DNA]</scope>
    <source>
        <strain evidence="5">cv. BTx623</strain>
    </source>
</reference>
<feature type="domain" description="F-box" evidence="2">
    <location>
        <begin position="11"/>
        <end position="51"/>
    </location>
</feature>
<dbReference type="Pfam" id="PF12937">
    <property type="entry name" value="F-box-like"/>
    <property type="match status" value="1"/>
</dbReference>
<feature type="region of interest" description="Disordered" evidence="1">
    <location>
        <begin position="678"/>
        <end position="711"/>
    </location>
</feature>
<proteinExistence type="predicted"/>
<evidence type="ECO:0000313" key="4">
    <source>
        <dbReference type="EMBL" id="OQU92629.1"/>
    </source>
</evidence>
<dbReference type="Proteomes" id="UP000000768">
    <property type="component" value="Chromosome 1"/>
</dbReference>
<dbReference type="SUPFAM" id="SSF81383">
    <property type="entry name" value="F-box domain"/>
    <property type="match status" value="1"/>
</dbReference>
<protein>
    <recommendedName>
        <fullName evidence="6">F-box domain-containing protein</fullName>
    </recommendedName>
</protein>
<dbReference type="AlphaFoldDB" id="A0A1Z5S9W6"/>
<dbReference type="Gramene" id="OQU92629">
    <property type="protein sequence ID" value="OQU92629"/>
    <property type="gene ID" value="SORBI_3001G377900"/>
</dbReference>
<evidence type="ECO:0000259" key="3">
    <source>
        <dbReference type="Pfam" id="PF23635"/>
    </source>
</evidence>
<feature type="domain" description="F-box protein AT5G49610-like beta-propeller" evidence="3">
    <location>
        <begin position="138"/>
        <end position="386"/>
    </location>
</feature>
<keyword evidence="5" id="KW-1185">Reference proteome</keyword>
<dbReference type="InterPro" id="IPR001810">
    <property type="entry name" value="F-box_dom"/>
</dbReference>
<dbReference type="InterPro" id="IPR036047">
    <property type="entry name" value="F-box-like_dom_sf"/>
</dbReference>
<evidence type="ECO:0000313" key="5">
    <source>
        <dbReference type="Proteomes" id="UP000000768"/>
    </source>
</evidence>
<reference evidence="5" key="2">
    <citation type="journal article" date="2018" name="Plant J.">
        <title>The Sorghum bicolor reference genome: improved assembly, gene annotations, a transcriptome atlas, and signatures of genome organization.</title>
        <authorList>
            <person name="McCormick R.F."/>
            <person name="Truong S.K."/>
            <person name="Sreedasyam A."/>
            <person name="Jenkins J."/>
            <person name="Shu S."/>
            <person name="Sims D."/>
            <person name="Kennedy M."/>
            <person name="Amirebrahimi M."/>
            <person name="Weers B.D."/>
            <person name="McKinley B."/>
            <person name="Mattison A."/>
            <person name="Morishige D.T."/>
            <person name="Grimwood J."/>
            <person name="Schmutz J."/>
            <person name="Mullet J.E."/>
        </authorList>
    </citation>
    <scope>NUCLEOTIDE SEQUENCE [LARGE SCALE GENOMIC DNA]</scope>
    <source>
        <strain evidence="5">cv. BTx623</strain>
    </source>
</reference>
<organism evidence="4 5">
    <name type="scientific">Sorghum bicolor</name>
    <name type="common">Sorghum</name>
    <name type="synonym">Sorghum vulgare</name>
    <dbReference type="NCBI Taxonomy" id="4558"/>
    <lineage>
        <taxon>Eukaryota</taxon>
        <taxon>Viridiplantae</taxon>
        <taxon>Streptophyta</taxon>
        <taxon>Embryophyta</taxon>
        <taxon>Tracheophyta</taxon>
        <taxon>Spermatophyta</taxon>
        <taxon>Magnoliopsida</taxon>
        <taxon>Liliopsida</taxon>
        <taxon>Poales</taxon>
        <taxon>Poaceae</taxon>
        <taxon>PACMAD clade</taxon>
        <taxon>Panicoideae</taxon>
        <taxon>Andropogonodae</taxon>
        <taxon>Andropogoneae</taxon>
        <taxon>Sorghinae</taxon>
        <taxon>Sorghum</taxon>
    </lineage>
</organism>
<evidence type="ECO:0000256" key="1">
    <source>
        <dbReference type="SAM" id="MobiDB-lite"/>
    </source>
</evidence>
<feature type="compositionally biased region" description="Low complexity" evidence="1">
    <location>
        <begin position="687"/>
        <end position="703"/>
    </location>
</feature>
<dbReference type="InterPro" id="IPR056594">
    <property type="entry name" value="AT5G49610-like_b-prop"/>
</dbReference>
<dbReference type="EMBL" id="CM000760">
    <property type="protein sequence ID" value="OQU92629.1"/>
    <property type="molecule type" value="Genomic_DNA"/>
</dbReference>
<name>A0A1Z5S9W6_SORBI</name>
<dbReference type="ExpressionAtlas" id="A0A1Z5S9W6">
    <property type="expression patterns" value="baseline and differential"/>
</dbReference>
<dbReference type="Pfam" id="PF23635">
    <property type="entry name" value="Beta-prop_AT5G49610-like"/>
    <property type="match status" value="1"/>
</dbReference>
<dbReference type="InParanoid" id="A0A1Z5S9W6"/>
<evidence type="ECO:0000259" key="2">
    <source>
        <dbReference type="Pfam" id="PF12937"/>
    </source>
</evidence>
<evidence type="ECO:0008006" key="6">
    <source>
        <dbReference type="Google" id="ProtNLM"/>
    </source>
</evidence>
<accession>A0A1Z5S9W6</accession>
<sequence length="771" mass="85699">MAAELTSATTIDSLPVEMLTEVLLRVSTPADLVHAAAASRSWRGAIATPSFLARYRKRHKSSTFLGLYVPRQFAGPPSFLMPDSIRLGDDDAGNIKSAALRAFDFGEIRRYQDHRLHDAVDDAEFILGRLGVHPDCRLLDCHNSRLLLTRGDEALEVRSPLARESILLPFPPGVVHHCLKACLLQGHDKAAASFRVVCLQHRREGRNRQARAVEYDSRRKSWQDHPWETLKSNIEGTPKEVMQAGHRIFCKYRGLALAALLLDTSNMQFSVLPLPNHQNFVIGEIEDNVCCFVEAVGCVNHRLRVWQLDEEKLHWDLKKDIKMDQVLGEHVGYYSPRAISNGIVLVCSRTTHHHFVVDLKTCSMKEEFEFHGQSAYPMQMPWPPVFSDPTPNAAGGFARDGGPMSVGDARTGVGLSDDGGLAKLSVGDADAGAKTGGARESDEIDDPSPGLSVVGCVVTDPLPEVKKAWLLHSSSIACFVLGSSTAPPALMASTTASSPNCPHQVEVTLVQSQLKSAECQPVGRKYHILEEDTRHSRWEEFRKFASGDNATEECSNLLKRMELEASDNKDEIDMKDEAGLIHSSEAEELEEKEVVVAKNQKTKTSWGPIQRIPRPRRVLDDGKTELQRAQELKKVINLEKGRGPIQRIPRPRRVLDDGKTVLQRAQELKKVRNLEKAAGGFDRDGGPASMAMAPPAAPTAPTSGFGKLSTTWPEAGRFKRKQRKPRGYGPRRRNWKPEPMYLEAIFALRRRHLFSIASKALAMIHLNNCRI</sequence>
<dbReference type="PANTHER" id="PTHR33207">
    <property type="entry name" value="F-BOX DOMAIN CONTAINING PROTEIN-RELATED"/>
    <property type="match status" value="1"/>
</dbReference>
<gene>
    <name evidence="4" type="ORF">SORBI_3001G377900</name>
</gene>